<gene>
    <name evidence="2" type="ORF">APZ42_006540</name>
</gene>
<dbReference type="InterPro" id="IPR048324">
    <property type="entry name" value="ZSWIM1-3_RNaseH-like"/>
</dbReference>
<reference evidence="2 3" key="1">
    <citation type="submission" date="2016-03" db="EMBL/GenBank/DDBJ databases">
        <title>EvidentialGene: Evidence-directed Construction of Genes on Genomes.</title>
        <authorList>
            <person name="Gilbert D.G."/>
            <person name="Choi J.-H."/>
            <person name="Mockaitis K."/>
            <person name="Colbourne J."/>
            <person name="Pfrender M."/>
        </authorList>
    </citation>
    <scope>NUCLEOTIDE SEQUENCE [LARGE SCALE GENOMIC DNA]</scope>
    <source>
        <strain evidence="2 3">Xinb3</strain>
        <tissue evidence="2">Complete organism</tissue>
    </source>
</reference>
<comment type="caution">
    <text evidence="2">The sequence shown here is derived from an EMBL/GenBank/DDBJ whole genome shotgun (WGS) entry which is preliminary data.</text>
</comment>
<dbReference type="STRING" id="35525.A0A164FU89"/>
<accession>A0A164FU89</accession>
<feature type="domain" description="ZSWIM1/3 RNaseH-like" evidence="1">
    <location>
        <begin position="12"/>
        <end position="133"/>
    </location>
</feature>
<dbReference type="AlphaFoldDB" id="A0A164FU89"/>
<evidence type="ECO:0000313" key="2">
    <source>
        <dbReference type="EMBL" id="KZR98168.1"/>
    </source>
</evidence>
<protein>
    <recommendedName>
        <fullName evidence="1">ZSWIM1/3 RNaseH-like domain-containing protein</fullName>
    </recommendedName>
</protein>
<sequence length="189" mass="21371">RRNTVDSLIDLQKNPNNIVKVLDDGDGEVAAIFVQLERQQKLYKKYGKVLELDGTNETTRAGVALYHILIEDNNGDGQPVAKFFIKEKTIEAIAECLWVFSENNDVSATKLTLTDKDCAEISALGRYFPSATHLLCPFHALKSVDFHLNKVNDGERVDIEKRHQIRKHFRTAMYATTQADFDSAKAFLL</sequence>
<evidence type="ECO:0000259" key="1">
    <source>
        <dbReference type="Pfam" id="PF21056"/>
    </source>
</evidence>
<feature type="non-terminal residue" evidence="2">
    <location>
        <position position="1"/>
    </location>
</feature>
<dbReference type="PANTHER" id="PTHR31569:SF4">
    <property type="entry name" value="SWIM-TYPE DOMAIN-CONTAINING PROTEIN"/>
    <property type="match status" value="1"/>
</dbReference>
<dbReference type="InterPro" id="IPR052579">
    <property type="entry name" value="Zinc_finger_SWIM"/>
</dbReference>
<dbReference type="Pfam" id="PF21056">
    <property type="entry name" value="ZSWIM1-3_RNaseH-like"/>
    <property type="match status" value="1"/>
</dbReference>
<proteinExistence type="predicted"/>
<organism evidence="2 3">
    <name type="scientific">Daphnia magna</name>
    <dbReference type="NCBI Taxonomy" id="35525"/>
    <lineage>
        <taxon>Eukaryota</taxon>
        <taxon>Metazoa</taxon>
        <taxon>Ecdysozoa</taxon>
        <taxon>Arthropoda</taxon>
        <taxon>Crustacea</taxon>
        <taxon>Branchiopoda</taxon>
        <taxon>Diplostraca</taxon>
        <taxon>Cladocera</taxon>
        <taxon>Anomopoda</taxon>
        <taxon>Daphniidae</taxon>
        <taxon>Daphnia</taxon>
    </lineage>
</organism>
<keyword evidence="3" id="KW-1185">Reference proteome</keyword>
<dbReference type="Proteomes" id="UP000076858">
    <property type="component" value="Unassembled WGS sequence"/>
</dbReference>
<name>A0A164FU89_9CRUS</name>
<dbReference type="OrthoDB" id="6377543at2759"/>
<dbReference type="PANTHER" id="PTHR31569">
    <property type="entry name" value="SWIM-TYPE DOMAIN-CONTAINING PROTEIN"/>
    <property type="match status" value="1"/>
</dbReference>
<evidence type="ECO:0000313" key="3">
    <source>
        <dbReference type="Proteomes" id="UP000076858"/>
    </source>
</evidence>
<feature type="non-terminal residue" evidence="2">
    <location>
        <position position="189"/>
    </location>
</feature>
<dbReference type="EMBL" id="LRGB01018154">
    <property type="protein sequence ID" value="KZR98168.1"/>
    <property type="molecule type" value="Genomic_DNA"/>
</dbReference>